<dbReference type="PANTHER" id="PTHR47177:SF3">
    <property type="entry name" value="F18C1.6 PROTEIN"/>
    <property type="match status" value="1"/>
</dbReference>
<organism evidence="7 8">
    <name type="scientific">Protea cynaroides</name>
    <dbReference type="NCBI Taxonomy" id="273540"/>
    <lineage>
        <taxon>Eukaryota</taxon>
        <taxon>Viridiplantae</taxon>
        <taxon>Streptophyta</taxon>
        <taxon>Embryophyta</taxon>
        <taxon>Tracheophyta</taxon>
        <taxon>Spermatophyta</taxon>
        <taxon>Magnoliopsida</taxon>
        <taxon>Proteales</taxon>
        <taxon>Proteaceae</taxon>
        <taxon>Protea</taxon>
    </lineage>
</organism>
<dbReference type="InterPro" id="IPR013083">
    <property type="entry name" value="Znf_RING/FYVE/PHD"/>
</dbReference>
<feature type="compositionally biased region" description="Acidic residues" evidence="5">
    <location>
        <begin position="63"/>
        <end position="78"/>
    </location>
</feature>
<dbReference type="OrthoDB" id="365379at2759"/>
<name>A0A9Q0QR56_9MAGN</name>
<proteinExistence type="predicted"/>
<keyword evidence="2 4" id="KW-0863">Zinc-finger</keyword>
<feature type="region of interest" description="Disordered" evidence="5">
    <location>
        <begin position="231"/>
        <end position="265"/>
    </location>
</feature>
<reference evidence="7" key="1">
    <citation type="journal article" date="2023" name="Plant J.">
        <title>The genome of the king protea, Protea cynaroides.</title>
        <authorList>
            <person name="Chang J."/>
            <person name="Duong T.A."/>
            <person name="Schoeman C."/>
            <person name="Ma X."/>
            <person name="Roodt D."/>
            <person name="Barker N."/>
            <person name="Li Z."/>
            <person name="Van de Peer Y."/>
            <person name="Mizrachi E."/>
        </authorList>
    </citation>
    <scope>NUCLEOTIDE SEQUENCE</scope>
    <source>
        <tissue evidence="7">Young leaves</tissue>
    </source>
</reference>
<evidence type="ECO:0000256" key="2">
    <source>
        <dbReference type="ARBA" id="ARBA00022771"/>
    </source>
</evidence>
<protein>
    <recommendedName>
        <fullName evidence="6">RING-type domain-containing protein</fullName>
    </recommendedName>
</protein>
<evidence type="ECO:0000256" key="5">
    <source>
        <dbReference type="SAM" id="MobiDB-lite"/>
    </source>
</evidence>
<dbReference type="Pfam" id="PF00628">
    <property type="entry name" value="PHD"/>
    <property type="match status" value="1"/>
</dbReference>
<dbReference type="AlphaFoldDB" id="A0A9Q0QR56"/>
<evidence type="ECO:0000259" key="6">
    <source>
        <dbReference type="PROSITE" id="PS50089"/>
    </source>
</evidence>
<keyword evidence="3" id="KW-0862">Zinc</keyword>
<keyword evidence="8" id="KW-1185">Reference proteome</keyword>
<dbReference type="InterPro" id="IPR019787">
    <property type="entry name" value="Znf_PHD-finger"/>
</dbReference>
<evidence type="ECO:0000313" key="8">
    <source>
        <dbReference type="Proteomes" id="UP001141806"/>
    </source>
</evidence>
<dbReference type="Proteomes" id="UP001141806">
    <property type="component" value="Unassembled WGS sequence"/>
</dbReference>
<evidence type="ECO:0000313" key="7">
    <source>
        <dbReference type="EMBL" id="KAJ4968965.1"/>
    </source>
</evidence>
<accession>A0A9Q0QR56</accession>
<feature type="region of interest" description="Disordered" evidence="5">
    <location>
        <begin position="56"/>
        <end position="116"/>
    </location>
</feature>
<feature type="domain" description="RING-type" evidence="6">
    <location>
        <begin position="387"/>
        <end position="429"/>
    </location>
</feature>
<keyword evidence="1" id="KW-0479">Metal-binding</keyword>
<dbReference type="SUPFAM" id="SSF57850">
    <property type="entry name" value="RING/U-box"/>
    <property type="match status" value="1"/>
</dbReference>
<dbReference type="InterPro" id="IPR011011">
    <property type="entry name" value="Znf_FYVE_PHD"/>
</dbReference>
<dbReference type="SMART" id="SM00184">
    <property type="entry name" value="RING"/>
    <property type="match status" value="1"/>
</dbReference>
<dbReference type="EMBL" id="JAMYWD010000006">
    <property type="protein sequence ID" value="KAJ4968965.1"/>
    <property type="molecule type" value="Genomic_DNA"/>
</dbReference>
<dbReference type="PROSITE" id="PS50089">
    <property type="entry name" value="ZF_RING_2"/>
    <property type="match status" value="1"/>
</dbReference>
<dbReference type="GO" id="GO:0008270">
    <property type="term" value="F:zinc ion binding"/>
    <property type="evidence" value="ECO:0007669"/>
    <property type="project" value="UniProtKB-KW"/>
</dbReference>
<feature type="compositionally biased region" description="Basic residues" evidence="5">
    <location>
        <begin position="239"/>
        <end position="265"/>
    </location>
</feature>
<evidence type="ECO:0000256" key="1">
    <source>
        <dbReference type="ARBA" id="ARBA00022723"/>
    </source>
</evidence>
<comment type="caution">
    <text evidence="7">The sequence shown here is derived from an EMBL/GenBank/DDBJ whole genome shotgun (WGS) entry which is preliminary data.</text>
</comment>
<gene>
    <name evidence="7" type="ORF">NE237_015666</name>
</gene>
<dbReference type="SUPFAM" id="SSF57903">
    <property type="entry name" value="FYVE/PHD zinc finger"/>
    <property type="match status" value="1"/>
</dbReference>
<dbReference type="InterPro" id="IPR001841">
    <property type="entry name" value="Znf_RING"/>
</dbReference>
<dbReference type="Pfam" id="PF13639">
    <property type="entry name" value="zf-RING_2"/>
    <property type="match status" value="1"/>
</dbReference>
<dbReference type="PANTHER" id="PTHR47177">
    <property type="entry name" value="F18C1.6 PROTEIN"/>
    <property type="match status" value="1"/>
</dbReference>
<dbReference type="Gene3D" id="3.30.40.10">
    <property type="entry name" value="Zinc/RING finger domain, C3HC4 (zinc finger)"/>
    <property type="match status" value="2"/>
</dbReference>
<evidence type="ECO:0000256" key="4">
    <source>
        <dbReference type="PROSITE-ProRule" id="PRU00175"/>
    </source>
</evidence>
<sequence>MVDLMTVPVNYFSNLGTNQRTNKSKHRSTEYCRCNPSKMGGRGKFVLRRSRKRRLLSTKEGSDNSDEDFVLEEDEENSTSDRSECASSSAGEELGETFDFEEAMSGSSREDEEERKVIGLRPHMVLRDQRNESIKHGVDFVDEDENFQVGMRVTRKKHLVWKLNPIEGSSNCIKFLGKRTRASVNFDDGTGDYDDDDEEEFTPDGVDFAANDEDFQVREKTNTTKRLVRKRVSLEGPKMKMKRKRKSKAAKKPLRKKRRRSKRKSVLRRLVSSDDDFLVEIPENRTVMEKTKKKTGKRNKSSILYLDSDIECSGSLDFECTISEEEREELREANIFCGNLTTCLRSSSLLKRLHVDGTSNHHQKTKAGQKGKEKVEDLQIDAGKQVCGICLNEKGKGTVQGTLNCCNHYFCFACILEWSRVESRCPLCKQRFATISKPARSSLGIDLRSVVMQVPKRDRVYRPSEEEVGGYFDPYENVVCMECHQGGDDNIMLLCDICDSPAHIYCVGLGWEVPEGNWYCEDPVFNQMTVHSNLTAGLSTGEINVESSDCTYQTVSLQGLSVSPGIGVVPSPRDALGGDFQATSTVTGAGASILTDGASQVNFGSGFGNCNFERGGETTHQNELISRSVRSCVAVVGCMAQDSSCPTQEEDAFGASFGHLGRHINEGPSTATLSVSSCVNAIRSWESPLVCKVKQHLQSIVRDHLKRLSQHTQVDRWTFKDIARHSTHTVLDACRPDYNRSVAIPVQPPSRCPHVERLSESINQMEKCCSSCFNSFGHFGLDCDFRWTSWHKPQPTKCNYRKPCFSEGGLYGQFRLLNLMWQMKRVIYQTNGLEGPHGVSTCLNNSSRVIWLSKKGVAHFFAVKLAYSIDIKKKQPRTRFISVGDTVFNIMSKCKGRGSMT</sequence>
<evidence type="ECO:0000256" key="3">
    <source>
        <dbReference type="ARBA" id="ARBA00022833"/>
    </source>
</evidence>
<dbReference type="InterPro" id="IPR017907">
    <property type="entry name" value="Znf_RING_CS"/>
</dbReference>
<feature type="compositionally biased region" description="Acidic residues" evidence="5">
    <location>
        <begin position="93"/>
        <end position="102"/>
    </location>
</feature>
<dbReference type="PROSITE" id="PS00518">
    <property type="entry name" value="ZF_RING_1"/>
    <property type="match status" value="1"/>
</dbReference>